<dbReference type="OrthoDB" id="4453902at2759"/>
<gene>
    <name evidence="1" type="ORF">BO71DRAFT_396100</name>
</gene>
<accession>A0A319DJ31</accession>
<organism evidence="1 2">
    <name type="scientific">Aspergillus ellipticus CBS 707.79</name>
    <dbReference type="NCBI Taxonomy" id="1448320"/>
    <lineage>
        <taxon>Eukaryota</taxon>
        <taxon>Fungi</taxon>
        <taxon>Dikarya</taxon>
        <taxon>Ascomycota</taxon>
        <taxon>Pezizomycotina</taxon>
        <taxon>Eurotiomycetes</taxon>
        <taxon>Eurotiomycetidae</taxon>
        <taxon>Eurotiales</taxon>
        <taxon>Aspergillaceae</taxon>
        <taxon>Aspergillus</taxon>
        <taxon>Aspergillus subgen. Circumdati</taxon>
    </lineage>
</organism>
<keyword evidence="2" id="KW-1185">Reference proteome</keyword>
<name>A0A319DJ31_9EURO</name>
<dbReference type="Proteomes" id="UP000247810">
    <property type="component" value="Unassembled WGS sequence"/>
</dbReference>
<reference evidence="1 2" key="1">
    <citation type="submission" date="2018-02" db="EMBL/GenBank/DDBJ databases">
        <title>The genomes of Aspergillus section Nigri reveals drivers in fungal speciation.</title>
        <authorList>
            <consortium name="DOE Joint Genome Institute"/>
            <person name="Vesth T.C."/>
            <person name="Nybo J."/>
            <person name="Theobald S."/>
            <person name="Brandl J."/>
            <person name="Frisvad J.C."/>
            <person name="Nielsen K.F."/>
            <person name="Lyhne E.K."/>
            <person name="Kogle M.E."/>
            <person name="Kuo A."/>
            <person name="Riley R."/>
            <person name="Clum A."/>
            <person name="Nolan M."/>
            <person name="Lipzen A."/>
            <person name="Salamov A."/>
            <person name="Henrissat B."/>
            <person name="Wiebenga A."/>
            <person name="De vries R.P."/>
            <person name="Grigoriev I.V."/>
            <person name="Mortensen U.H."/>
            <person name="Andersen M.R."/>
            <person name="Baker S.E."/>
        </authorList>
    </citation>
    <scope>NUCLEOTIDE SEQUENCE [LARGE SCALE GENOMIC DNA]</scope>
    <source>
        <strain evidence="1 2">CBS 707.79</strain>
    </source>
</reference>
<dbReference type="AlphaFoldDB" id="A0A319DJ31"/>
<dbReference type="VEuPathDB" id="FungiDB:BO71DRAFT_396100"/>
<evidence type="ECO:0000313" key="2">
    <source>
        <dbReference type="Proteomes" id="UP000247810"/>
    </source>
</evidence>
<proteinExistence type="predicted"/>
<evidence type="ECO:0000313" key="1">
    <source>
        <dbReference type="EMBL" id="PYH97535.1"/>
    </source>
</evidence>
<protein>
    <submittedName>
        <fullName evidence="1">Uncharacterized protein</fullName>
    </submittedName>
</protein>
<dbReference type="STRING" id="1448320.A0A319DJ31"/>
<sequence length="123" mass="14555">MEETLIRERAARHHSLAKIENLIKQTSSQYVKSPNLKAAGICHLPLSLEGDTQHHPLFFKPYQEELPLPQQAREDKLLKFEPDPDHILWDTREMNLFLTRHFHECWEYASQEHLGNDYPNSIR</sequence>
<dbReference type="EMBL" id="KZ825823">
    <property type="protein sequence ID" value="PYH97535.1"/>
    <property type="molecule type" value="Genomic_DNA"/>
</dbReference>